<evidence type="ECO:0000313" key="1">
    <source>
        <dbReference type="EMBL" id="TKR93961.1"/>
    </source>
</evidence>
<accession>A0A4U5PCM8</accession>
<sequence>MTHYRNYLARGQPIFRSPSPQHALAASARNVAQKGGLQRERSCDELSGSNRLWIPLLQVQHPQITLQGTKTNKHSGPYSGEVRNFLHAGRRSLQINPPKSSLLIRVLFFDIFSPHPRLDSPSLMLYFSN</sequence>
<keyword evidence="2" id="KW-1185">Reference proteome</keyword>
<reference evidence="1 2" key="2">
    <citation type="journal article" date="2019" name="G3 (Bethesda)">
        <title>Hybrid Assembly of the Genome of the Entomopathogenic Nematode Steinernema carpocapsae Identifies the X-Chromosome.</title>
        <authorList>
            <person name="Serra L."/>
            <person name="Macchietto M."/>
            <person name="Macias-Munoz A."/>
            <person name="McGill C.J."/>
            <person name="Rodriguez I.M."/>
            <person name="Rodriguez B."/>
            <person name="Murad R."/>
            <person name="Mortazavi A."/>
        </authorList>
    </citation>
    <scope>NUCLEOTIDE SEQUENCE [LARGE SCALE GENOMIC DNA]</scope>
    <source>
        <strain evidence="1 2">ALL</strain>
    </source>
</reference>
<protein>
    <submittedName>
        <fullName evidence="1">Uncharacterized protein</fullName>
    </submittedName>
</protein>
<dbReference type="EMBL" id="AZBU02000002">
    <property type="protein sequence ID" value="TKR93961.1"/>
    <property type="molecule type" value="Genomic_DNA"/>
</dbReference>
<name>A0A4U5PCM8_STECR</name>
<evidence type="ECO:0000313" key="2">
    <source>
        <dbReference type="Proteomes" id="UP000298663"/>
    </source>
</evidence>
<proteinExistence type="predicted"/>
<dbReference type="Proteomes" id="UP000298663">
    <property type="component" value="Unassembled WGS sequence"/>
</dbReference>
<gene>
    <name evidence="1" type="ORF">L596_008319</name>
</gene>
<organism evidence="1 2">
    <name type="scientific">Steinernema carpocapsae</name>
    <name type="common">Entomopathogenic nematode</name>
    <dbReference type="NCBI Taxonomy" id="34508"/>
    <lineage>
        <taxon>Eukaryota</taxon>
        <taxon>Metazoa</taxon>
        <taxon>Ecdysozoa</taxon>
        <taxon>Nematoda</taxon>
        <taxon>Chromadorea</taxon>
        <taxon>Rhabditida</taxon>
        <taxon>Tylenchina</taxon>
        <taxon>Panagrolaimomorpha</taxon>
        <taxon>Strongyloidoidea</taxon>
        <taxon>Steinernematidae</taxon>
        <taxon>Steinernema</taxon>
    </lineage>
</organism>
<reference evidence="1 2" key="1">
    <citation type="journal article" date="2015" name="Genome Biol.">
        <title>Comparative genomics of Steinernema reveals deeply conserved gene regulatory networks.</title>
        <authorList>
            <person name="Dillman A.R."/>
            <person name="Macchietto M."/>
            <person name="Porter C.F."/>
            <person name="Rogers A."/>
            <person name="Williams B."/>
            <person name="Antoshechkin I."/>
            <person name="Lee M.M."/>
            <person name="Goodwin Z."/>
            <person name="Lu X."/>
            <person name="Lewis E.E."/>
            <person name="Goodrich-Blair H."/>
            <person name="Stock S.P."/>
            <person name="Adams B.J."/>
            <person name="Sternberg P.W."/>
            <person name="Mortazavi A."/>
        </authorList>
    </citation>
    <scope>NUCLEOTIDE SEQUENCE [LARGE SCALE GENOMIC DNA]</scope>
    <source>
        <strain evidence="1 2">ALL</strain>
    </source>
</reference>
<dbReference type="AlphaFoldDB" id="A0A4U5PCM8"/>
<comment type="caution">
    <text evidence="1">The sequence shown here is derived from an EMBL/GenBank/DDBJ whole genome shotgun (WGS) entry which is preliminary data.</text>
</comment>